<proteinExistence type="predicted"/>
<organism evidence="4 5">
    <name type="scientific">Thioalkalicoccus limnaeus</name>
    <dbReference type="NCBI Taxonomy" id="120681"/>
    <lineage>
        <taxon>Bacteria</taxon>
        <taxon>Pseudomonadati</taxon>
        <taxon>Pseudomonadota</taxon>
        <taxon>Gammaproteobacteria</taxon>
        <taxon>Chromatiales</taxon>
        <taxon>Chromatiaceae</taxon>
        <taxon>Thioalkalicoccus</taxon>
    </lineage>
</organism>
<comment type="caution">
    <text evidence="4">The sequence shown here is derived from an EMBL/GenBank/DDBJ whole genome shotgun (WGS) entry which is preliminary data.</text>
</comment>
<sequence>MTRPLVLASLICVGGMVPTPMAMAMAGDILFFGDSLTDSGAFAPALPPGTGRFTTNPGPVWSEVFAAGRGSVARPANQGGLNFATGGARVTSAPGFPDAPPTNQAPPLRVQIDAYLAAGGGVARPDAMHVVWAGANDIFHIAATPAAAATYIQQTANEAAGEIGRLAAAGAGRILVLNLPDIGATPAGLVQGPEGAAGLTALSSGYNQVLFRGLAANGTEVVALDVFRLLSEVQADPVRFGFDNATQPACGATPSLVCTEANLVAAGADQRWVFADGVHPTTGAHRVIAEYVEAVLAGPAFIGQLSEQPVRNQIALSRQLWRSADQNLRAAPVGRLTGWVSAGGGQTDVNRSDGSPRTLSVGLERRQSDEVMAGAALSFNHTDPDWGRAGGYELEDYSLSLYGAYRREAWSVMGLLSFATLDFKSHRHVPLGTATRTLRGRTDGSRFALGAQTHYSFEHQGLAHGPVVSLLHQRVNVTEFDERATDGSLSTNLSYELQERHTTLLSGGWQGRYQIGAWQPYAAALVNHDFDAGSRTIRQRGSASLASFGWSTDGPIETYASLNLGVLGRLGDRAWIDLNVDTVPGRDALEDTRVTATLGVPL</sequence>
<feature type="chain" id="PRO_5045415130" evidence="2">
    <location>
        <begin position="25"/>
        <end position="602"/>
    </location>
</feature>
<evidence type="ECO:0000256" key="2">
    <source>
        <dbReference type="SAM" id="SignalP"/>
    </source>
</evidence>
<protein>
    <submittedName>
        <fullName evidence="4">Autotransporter domain-containing protein</fullName>
    </submittedName>
</protein>
<dbReference type="Gene3D" id="2.40.128.130">
    <property type="entry name" value="Autotransporter beta-domain"/>
    <property type="match status" value="1"/>
</dbReference>
<dbReference type="CDD" id="cd01847">
    <property type="entry name" value="Triacylglycerol_lipase_like"/>
    <property type="match status" value="1"/>
</dbReference>
<dbReference type="SMART" id="SM00869">
    <property type="entry name" value="Autotransporter"/>
    <property type="match status" value="1"/>
</dbReference>
<feature type="domain" description="Autotransporter" evidence="3">
    <location>
        <begin position="331"/>
        <end position="602"/>
    </location>
</feature>
<dbReference type="Proteomes" id="UP001564408">
    <property type="component" value="Unassembled WGS sequence"/>
</dbReference>
<gene>
    <name evidence="4" type="ORF">ABC977_03585</name>
</gene>
<dbReference type="RefSeq" id="WP_369665868.1">
    <property type="nucleotide sequence ID" value="NZ_JBDKXB010000003.1"/>
</dbReference>
<dbReference type="PROSITE" id="PS51208">
    <property type="entry name" value="AUTOTRANSPORTER"/>
    <property type="match status" value="1"/>
</dbReference>
<dbReference type="Gene3D" id="3.40.50.1110">
    <property type="entry name" value="SGNH hydrolase"/>
    <property type="match status" value="1"/>
</dbReference>
<keyword evidence="1" id="KW-0378">Hydrolase</keyword>
<dbReference type="SUPFAM" id="SSF52266">
    <property type="entry name" value="SGNH hydrolase"/>
    <property type="match status" value="1"/>
</dbReference>
<accession>A0ABV4BAL0</accession>
<keyword evidence="2" id="KW-0732">Signal</keyword>
<evidence type="ECO:0000259" key="3">
    <source>
        <dbReference type="PROSITE" id="PS51208"/>
    </source>
</evidence>
<evidence type="ECO:0000313" key="5">
    <source>
        <dbReference type="Proteomes" id="UP001564408"/>
    </source>
</evidence>
<dbReference type="Pfam" id="PF03797">
    <property type="entry name" value="Autotransporter"/>
    <property type="match status" value="1"/>
</dbReference>
<dbReference type="SUPFAM" id="SSF103515">
    <property type="entry name" value="Autotransporter"/>
    <property type="match status" value="1"/>
</dbReference>
<dbReference type="InterPro" id="IPR001087">
    <property type="entry name" value="GDSL"/>
</dbReference>
<dbReference type="InterPro" id="IPR051058">
    <property type="entry name" value="GDSL_Est/Lipase"/>
</dbReference>
<feature type="signal peptide" evidence="2">
    <location>
        <begin position="1"/>
        <end position="24"/>
    </location>
</feature>
<name>A0ABV4BAL0_9GAMM</name>
<dbReference type="PANTHER" id="PTHR45648:SF22">
    <property type="entry name" value="GDSL LIPASE_ACYLHYDROLASE FAMILY PROTEIN (AFU_ORTHOLOGUE AFUA_4G14700)"/>
    <property type="match status" value="1"/>
</dbReference>
<dbReference type="InterPro" id="IPR005546">
    <property type="entry name" value="Autotransporte_beta"/>
</dbReference>
<keyword evidence="5" id="KW-1185">Reference proteome</keyword>
<dbReference type="Pfam" id="PF00657">
    <property type="entry name" value="Lipase_GDSL"/>
    <property type="match status" value="1"/>
</dbReference>
<evidence type="ECO:0000256" key="1">
    <source>
        <dbReference type="ARBA" id="ARBA00022801"/>
    </source>
</evidence>
<dbReference type="InterPro" id="IPR036514">
    <property type="entry name" value="SGNH_hydro_sf"/>
</dbReference>
<reference evidence="4 5" key="1">
    <citation type="submission" date="2024-05" db="EMBL/GenBank/DDBJ databases">
        <title>Genome Sequence and Characterization of the New Strain Purple Sulfur Bacterium of Genus Thioalkalicoccus.</title>
        <authorList>
            <person name="Bryantseva I.A."/>
            <person name="Kyndt J.A."/>
            <person name="Imhoff J.F."/>
        </authorList>
    </citation>
    <scope>NUCLEOTIDE SEQUENCE [LARGE SCALE GENOMIC DNA]</scope>
    <source>
        <strain evidence="4 5">Um2</strain>
    </source>
</reference>
<evidence type="ECO:0000313" key="4">
    <source>
        <dbReference type="EMBL" id="MEY6431486.1"/>
    </source>
</evidence>
<dbReference type="PANTHER" id="PTHR45648">
    <property type="entry name" value="GDSL LIPASE/ACYLHYDROLASE FAMILY PROTEIN (AFU_ORTHOLOGUE AFUA_4G14700)"/>
    <property type="match status" value="1"/>
</dbReference>
<dbReference type="EMBL" id="JBDKXB010000003">
    <property type="protein sequence ID" value="MEY6431486.1"/>
    <property type="molecule type" value="Genomic_DNA"/>
</dbReference>
<dbReference type="InterPro" id="IPR036709">
    <property type="entry name" value="Autotransporte_beta_dom_sf"/>
</dbReference>